<accession>A0A484MTR8</accession>
<keyword evidence="1" id="KW-0175">Coiled coil</keyword>
<name>A0A484MTR8_9ASTE</name>
<keyword evidence="2" id="KW-1133">Transmembrane helix</keyword>
<evidence type="ECO:0000313" key="4">
    <source>
        <dbReference type="Proteomes" id="UP000595140"/>
    </source>
</evidence>
<organism evidence="3 4">
    <name type="scientific">Cuscuta campestris</name>
    <dbReference type="NCBI Taxonomy" id="132261"/>
    <lineage>
        <taxon>Eukaryota</taxon>
        <taxon>Viridiplantae</taxon>
        <taxon>Streptophyta</taxon>
        <taxon>Embryophyta</taxon>
        <taxon>Tracheophyta</taxon>
        <taxon>Spermatophyta</taxon>
        <taxon>Magnoliopsida</taxon>
        <taxon>eudicotyledons</taxon>
        <taxon>Gunneridae</taxon>
        <taxon>Pentapetalae</taxon>
        <taxon>asterids</taxon>
        <taxon>lamiids</taxon>
        <taxon>Solanales</taxon>
        <taxon>Convolvulaceae</taxon>
        <taxon>Cuscuteae</taxon>
        <taxon>Cuscuta</taxon>
        <taxon>Cuscuta subgen. Grammica</taxon>
        <taxon>Cuscuta sect. Cleistogrammica</taxon>
    </lineage>
</organism>
<gene>
    <name evidence="3" type="ORF">CCAM_LOCUS34129</name>
</gene>
<sequence>MAQNSFGSRSVTSSKRVCQYGEWFEVPTCRCGKDMKMLTSWTKSNPGIRFWTCAGNVGEGTRKCKSWDWIDPEICDRAKKIIPGLLDKINEKDREMEKLKNRNKQKKRMNVIPFMFGLGVGLVIHYLFLVLFM</sequence>
<keyword evidence="4" id="KW-1185">Reference proteome</keyword>
<keyword evidence="2" id="KW-0472">Membrane</keyword>
<evidence type="ECO:0000313" key="3">
    <source>
        <dbReference type="EMBL" id="VFQ92353.1"/>
    </source>
</evidence>
<dbReference type="AlphaFoldDB" id="A0A484MTR8"/>
<protein>
    <recommendedName>
        <fullName evidence="5">Zinc finger GRF-type domain-containing protein</fullName>
    </recommendedName>
</protein>
<feature type="coiled-coil region" evidence="1">
    <location>
        <begin position="82"/>
        <end position="109"/>
    </location>
</feature>
<evidence type="ECO:0008006" key="5">
    <source>
        <dbReference type="Google" id="ProtNLM"/>
    </source>
</evidence>
<reference evidence="3 4" key="1">
    <citation type="submission" date="2018-04" db="EMBL/GenBank/DDBJ databases">
        <authorList>
            <person name="Vogel A."/>
        </authorList>
    </citation>
    <scope>NUCLEOTIDE SEQUENCE [LARGE SCALE GENOMIC DNA]</scope>
</reference>
<evidence type="ECO:0000256" key="1">
    <source>
        <dbReference type="SAM" id="Coils"/>
    </source>
</evidence>
<feature type="transmembrane region" description="Helical" evidence="2">
    <location>
        <begin position="111"/>
        <end position="132"/>
    </location>
</feature>
<keyword evidence="2" id="KW-0812">Transmembrane</keyword>
<proteinExistence type="predicted"/>
<dbReference type="PANTHER" id="PTHR33248">
    <property type="entry name" value="ZINC ION-BINDING PROTEIN"/>
    <property type="match status" value="1"/>
</dbReference>
<dbReference type="OrthoDB" id="1284371at2759"/>
<dbReference type="Proteomes" id="UP000595140">
    <property type="component" value="Unassembled WGS sequence"/>
</dbReference>
<evidence type="ECO:0000256" key="2">
    <source>
        <dbReference type="SAM" id="Phobius"/>
    </source>
</evidence>
<dbReference type="EMBL" id="OOIL02004481">
    <property type="protein sequence ID" value="VFQ92353.1"/>
    <property type="molecule type" value="Genomic_DNA"/>
</dbReference>